<dbReference type="EMBL" id="SDGY01000005">
    <property type="protein sequence ID" value="TYC46352.1"/>
    <property type="molecule type" value="Genomic_DNA"/>
</dbReference>
<keyword evidence="1" id="KW-0472">Membrane</keyword>
<dbReference type="RefSeq" id="WP_148606298.1">
    <property type="nucleotide sequence ID" value="NZ_BSUV01000001.1"/>
</dbReference>
<dbReference type="AlphaFoldDB" id="A0A6P2CQC6"/>
<evidence type="ECO:0000256" key="1">
    <source>
        <dbReference type="SAM" id="Phobius"/>
    </source>
</evidence>
<keyword evidence="1" id="KW-0812">Transmembrane</keyword>
<dbReference type="Proteomes" id="UP000442244">
    <property type="component" value="Unassembled WGS sequence"/>
</dbReference>
<dbReference type="InterPro" id="IPR029101">
    <property type="entry name" value="Sigma_reg_N"/>
</dbReference>
<dbReference type="Pfam" id="PF13800">
    <property type="entry name" value="Sigma_reg_N"/>
    <property type="match status" value="1"/>
</dbReference>
<keyword evidence="1" id="KW-1133">Transmembrane helix</keyword>
<keyword evidence="5" id="KW-1185">Reference proteome</keyword>
<proteinExistence type="predicted"/>
<dbReference type="OrthoDB" id="1730160at2"/>
<feature type="transmembrane region" description="Helical" evidence="1">
    <location>
        <begin position="20"/>
        <end position="45"/>
    </location>
</feature>
<gene>
    <name evidence="4" type="ORF">ESZ47_07720</name>
</gene>
<accession>A0A6P2CQC6</accession>
<feature type="domain" description="Sigma factor regulator N-terminal" evidence="3">
    <location>
        <begin position="9"/>
        <end position="101"/>
    </location>
</feature>
<sequence length="335" mass="37362">MNENQKFENLIKRTKAKNNLRGIMISAFSTIIILIMILLSANFFIAHTMNKQSKLQDQKLNIEKIAFSPNIFTTSQSIQSVGWTKATLTETRIKNIDGYHIHYPKKSAQFSVSGIQLSSGNDIDVYNTGSSIIAKNNKTQEKEPIFFSRSPSTIYKKSKKLISYTPATHEAKKLSAMNNTLAEVALTFDNSYSYDEIRKIIPDNIMINYYWLGFGNNNIDTMAGVGRYIGLNASTDGRGTLIEGSSKNHNYIGYNGLKQALTDSSSLDFESRNLNQNYISSIKAQLSSNLKKAKFNGVIVSGKSENLKNLDDLNFVFASNVGATTPIVPFEEPLK</sequence>
<name>A0A6P2CQC6_9LACO</name>
<comment type="caution">
    <text evidence="4">The sequence shown here is derived from an EMBL/GenBank/DDBJ whole genome shotgun (WGS) entry which is preliminary data.</text>
</comment>
<evidence type="ECO:0000313" key="4">
    <source>
        <dbReference type="EMBL" id="TYC46352.1"/>
    </source>
</evidence>
<evidence type="ECO:0000313" key="5">
    <source>
        <dbReference type="Proteomes" id="UP000442244"/>
    </source>
</evidence>
<feature type="domain" description="Sigma factor regulator C-terminal" evidence="2">
    <location>
        <begin position="175"/>
        <end position="322"/>
    </location>
</feature>
<protein>
    <submittedName>
        <fullName evidence="4">Anti-sigma factor</fullName>
    </submittedName>
</protein>
<reference evidence="4 5" key="1">
    <citation type="submission" date="2019-01" db="EMBL/GenBank/DDBJ databases">
        <title>Leuconostoc litchii sp. nov., a novel lactic acid bacterium isolated from lychee.</title>
        <authorList>
            <person name="Wang L.-T."/>
        </authorList>
    </citation>
    <scope>NUCLEOTIDE SEQUENCE [LARGE SCALE GENOMIC DNA]</scope>
    <source>
        <strain evidence="4 5">MB7</strain>
    </source>
</reference>
<organism evidence="4 5">
    <name type="scientific">Leuconostoc litchii</name>
    <dbReference type="NCBI Taxonomy" id="1981069"/>
    <lineage>
        <taxon>Bacteria</taxon>
        <taxon>Bacillati</taxon>
        <taxon>Bacillota</taxon>
        <taxon>Bacilli</taxon>
        <taxon>Lactobacillales</taxon>
        <taxon>Lactobacillaceae</taxon>
        <taxon>Leuconostoc</taxon>
    </lineage>
</organism>
<dbReference type="InterPro" id="IPR025672">
    <property type="entry name" value="Sigma_reg_C_dom"/>
</dbReference>
<dbReference type="Pfam" id="PF13791">
    <property type="entry name" value="Sigma_reg_C"/>
    <property type="match status" value="1"/>
</dbReference>
<evidence type="ECO:0000259" key="2">
    <source>
        <dbReference type="Pfam" id="PF13791"/>
    </source>
</evidence>
<evidence type="ECO:0000259" key="3">
    <source>
        <dbReference type="Pfam" id="PF13800"/>
    </source>
</evidence>